<keyword evidence="3" id="KW-1185">Reference proteome</keyword>
<name>A0A7W4KFC4_9PROT</name>
<evidence type="ECO:0000313" key="3">
    <source>
        <dbReference type="Proteomes" id="UP000540556"/>
    </source>
</evidence>
<dbReference type="EMBL" id="JABEQK010000010">
    <property type="protein sequence ID" value="MBB2205939.1"/>
    <property type="molecule type" value="Genomic_DNA"/>
</dbReference>
<reference evidence="2 3" key="1">
    <citation type="submission" date="2020-04" db="EMBL/GenBank/DDBJ databases">
        <title>Description of novel Gluconacetobacter.</title>
        <authorList>
            <person name="Sombolestani A."/>
        </authorList>
    </citation>
    <scope>NUCLEOTIDE SEQUENCE [LARGE SCALE GENOMIC DNA]</scope>
    <source>
        <strain evidence="2 3">LMG 27800</strain>
    </source>
</reference>
<evidence type="ECO:0000313" key="2">
    <source>
        <dbReference type="EMBL" id="MBB2205939.1"/>
    </source>
</evidence>
<comment type="caution">
    <text evidence="2">The sequence shown here is derived from an EMBL/GenBank/DDBJ whole genome shotgun (WGS) entry which is preliminary data.</text>
</comment>
<feature type="compositionally biased region" description="Basic and acidic residues" evidence="1">
    <location>
        <begin position="58"/>
        <end position="73"/>
    </location>
</feature>
<dbReference type="RefSeq" id="WP_182950551.1">
    <property type="nucleotide sequence ID" value="NZ_JABEQK010000010.1"/>
</dbReference>
<feature type="region of interest" description="Disordered" evidence="1">
    <location>
        <begin position="51"/>
        <end position="73"/>
    </location>
</feature>
<organism evidence="2 3">
    <name type="scientific">Gluconacetobacter takamatsuzukensis</name>
    <dbReference type="NCBI Taxonomy" id="1286190"/>
    <lineage>
        <taxon>Bacteria</taxon>
        <taxon>Pseudomonadati</taxon>
        <taxon>Pseudomonadota</taxon>
        <taxon>Alphaproteobacteria</taxon>
        <taxon>Acetobacterales</taxon>
        <taxon>Acetobacteraceae</taxon>
        <taxon>Gluconacetobacter</taxon>
    </lineage>
</organism>
<protein>
    <submittedName>
        <fullName evidence="2">Uncharacterized protein</fullName>
    </submittedName>
</protein>
<sequence>MTIGIFVAQGNNIARRILDLFYPTVPDHWPTLAASLPICGGRPFRFPPRLRDGLWQADPRKGAEKDPENIKKK</sequence>
<accession>A0A7W4KFC4</accession>
<gene>
    <name evidence="2" type="ORF">HLH27_13070</name>
</gene>
<dbReference type="Proteomes" id="UP000540556">
    <property type="component" value="Unassembled WGS sequence"/>
</dbReference>
<proteinExistence type="predicted"/>
<evidence type="ECO:0000256" key="1">
    <source>
        <dbReference type="SAM" id="MobiDB-lite"/>
    </source>
</evidence>
<dbReference type="AlphaFoldDB" id="A0A7W4KFC4"/>